<keyword evidence="3" id="KW-1185">Reference proteome</keyword>
<feature type="transmembrane region" description="Helical" evidence="1">
    <location>
        <begin position="6"/>
        <end position="27"/>
    </location>
</feature>
<protein>
    <submittedName>
        <fullName evidence="2">Uncharacterized protein</fullName>
    </submittedName>
</protein>
<evidence type="ECO:0000313" key="2">
    <source>
        <dbReference type="EMBL" id="KAI8038754.1"/>
    </source>
</evidence>
<organism evidence="2 3">
    <name type="scientific">Drosophila gunungcola</name>
    <name type="common">fruit fly</name>
    <dbReference type="NCBI Taxonomy" id="103775"/>
    <lineage>
        <taxon>Eukaryota</taxon>
        <taxon>Metazoa</taxon>
        <taxon>Ecdysozoa</taxon>
        <taxon>Arthropoda</taxon>
        <taxon>Hexapoda</taxon>
        <taxon>Insecta</taxon>
        <taxon>Pterygota</taxon>
        <taxon>Neoptera</taxon>
        <taxon>Endopterygota</taxon>
        <taxon>Diptera</taxon>
        <taxon>Brachycera</taxon>
        <taxon>Muscomorpha</taxon>
        <taxon>Ephydroidea</taxon>
        <taxon>Drosophilidae</taxon>
        <taxon>Drosophila</taxon>
        <taxon>Sophophora</taxon>
    </lineage>
</organism>
<comment type="caution">
    <text evidence="2">The sequence shown here is derived from an EMBL/GenBank/DDBJ whole genome shotgun (WGS) entry which is preliminary data.</text>
</comment>
<name>A0A9P9YKP2_9MUSC</name>
<gene>
    <name evidence="2" type="ORF">M5D96_008662</name>
</gene>
<reference evidence="2" key="1">
    <citation type="journal article" date="2023" name="Genome Biol. Evol.">
        <title>Long-read-based Genome Assembly of Drosophila gunungcola Reveals Fewer Chemosensory Genes in Flower-breeding Species.</title>
        <authorList>
            <person name="Negi A."/>
            <person name="Liao B.Y."/>
            <person name="Yeh S.D."/>
        </authorList>
    </citation>
    <scope>NUCLEOTIDE SEQUENCE</scope>
    <source>
        <strain evidence="2">Sukarami</strain>
    </source>
</reference>
<dbReference type="AlphaFoldDB" id="A0A9P9YKP2"/>
<sequence length="75" mass="8462">MYICQTIIDLIIINFCFANCTLLNRLINGKYLISGRFQLLHALVCSKRIPIPESSIKENQGSEFSSVATKVLTKK</sequence>
<dbReference type="EMBL" id="JAMKOV010000007">
    <property type="protein sequence ID" value="KAI8038754.1"/>
    <property type="molecule type" value="Genomic_DNA"/>
</dbReference>
<dbReference type="Proteomes" id="UP001059596">
    <property type="component" value="Unassembled WGS sequence"/>
</dbReference>
<proteinExistence type="predicted"/>
<keyword evidence="1" id="KW-0812">Transmembrane</keyword>
<keyword evidence="1" id="KW-1133">Transmembrane helix</keyword>
<accession>A0A9P9YKP2</accession>
<evidence type="ECO:0000313" key="3">
    <source>
        <dbReference type="Proteomes" id="UP001059596"/>
    </source>
</evidence>
<keyword evidence="1" id="KW-0472">Membrane</keyword>
<evidence type="ECO:0000256" key="1">
    <source>
        <dbReference type="SAM" id="Phobius"/>
    </source>
</evidence>